<dbReference type="HOGENOM" id="CLU_2436438_0_0_10"/>
<feature type="transmembrane region" description="Helical" evidence="1">
    <location>
        <begin position="20"/>
        <end position="43"/>
    </location>
</feature>
<protein>
    <submittedName>
        <fullName evidence="2">Uncharacterized protein</fullName>
    </submittedName>
</protein>
<keyword evidence="1" id="KW-1133">Transmembrane helix</keyword>
<keyword evidence="3" id="KW-1185">Reference proteome</keyword>
<evidence type="ECO:0000256" key="1">
    <source>
        <dbReference type="SAM" id="Phobius"/>
    </source>
</evidence>
<evidence type="ECO:0000313" key="3">
    <source>
        <dbReference type="Proteomes" id="UP000011058"/>
    </source>
</evidence>
<dbReference type="EMBL" id="HE796683">
    <property type="protein sequence ID" value="CCH01032.1"/>
    <property type="molecule type" value="Genomic_DNA"/>
</dbReference>
<gene>
    <name evidence="2" type="ORF">FAES_3023</name>
</gene>
<evidence type="ECO:0000313" key="2">
    <source>
        <dbReference type="EMBL" id="CCH01032.1"/>
    </source>
</evidence>
<proteinExistence type="predicted"/>
<dbReference type="Proteomes" id="UP000011058">
    <property type="component" value="Chromosome"/>
</dbReference>
<sequence>MNGKANEMESVSLLLEPCPAFYIASSTFGCFSRLINVVVILVADGIETVLQLTLKIFKEAIGVRREFIPGFAAAFGGQQYTSYYANGNAY</sequence>
<keyword evidence="1" id="KW-0472">Membrane</keyword>
<name>I0KA79_9BACT</name>
<keyword evidence="1" id="KW-0812">Transmembrane</keyword>
<dbReference type="AlphaFoldDB" id="I0KA79"/>
<organism evidence="2 3">
    <name type="scientific">Fibrella aestuarina BUZ 2</name>
    <dbReference type="NCBI Taxonomy" id="1166018"/>
    <lineage>
        <taxon>Bacteria</taxon>
        <taxon>Pseudomonadati</taxon>
        <taxon>Bacteroidota</taxon>
        <taxon>Cytophagia</taxon>
        <taxon>Cytophagales</taxon>
        <taxon>Spirosomataceae</taxon>
        <taxon>Fibrella</taxon>
    </lineage>
</organism>
<accession>I0KA79</accession>
<reference evidence="2 3" key="1">
    <citation type="journal article" date="2012" name="J. Bacteriol.">
        <title>Genome Sequence of Fibrella aestuarina BUZ 2T, a Filamentous Marine Bacterium.</title>
        <authorList>
            <person name="Filippini M."/>
            <person name="Qi W."/>
            <person name="Blom J."/>
            <person name="Goesmann A."/>
            <person name="Smits T.H."/>
            <person name="Bagheri H.C."/>
        </authorList>
    </citation>
    <scope>NUCLEOTIDE SEQUENCE [LARGE SCALE GENOMIC DNA]</scope>
    <source>
        <strain evidence="3">BUZ 2T</strain>
    </source>
</reference>
<dbReference type="KEGG" id="fae:FAES_3023"/>
<dbReference type="PROSITE" id="PS51257">
    <property type="entry name" value="PROKAR_LIPOPROTEIN"/>
    <property type="match status" value="1"/>
</dbReference>